<keyword evidence="11" id="KW-1185">Reference proteome</keyword>
<evidence type="ECO:0000256" key="1">
    <source>
        <dbReference type="ARBA" id="ARBA00000971"/>
    </source>
</evidence>
<evidence type="ECO:0000256" key="2">
    <source>
        <dbReference type="ARBA" id="ARBA00013194"/>
    </source>
</evidence>
<dbReference type="InterPro" id="IPR050245">
    <property type="entry name" value="PrsA_foldase"/>
</dbReference>
<dbReference type="SUPFAM" id="SSF109998">
    <property type="entry name" value="Triger factor/SurA peptide-binding domain-like"/>
    <property type="match status" value="1"/>
</dbReference>
<evidence type="ECO:0000256" key="3">
    <source>
        <dbReference type="ARBA" id="ARBA00022729"/>
    </source>
</evidence>
<name>A0ABV1KSG7_9BACL</name>
<dbReference type="PANTHER" id="PTHR47245:SF1">
    <property type="entry name" value="FOLDASE PROTEIN PRSA"/>
    <property type="match status" value="1"/>
</dbReference>
<feature type="compositionally biased region" description="Acidic residues" evidence="7">
    <location>
        <begin position="16"/>
        <end position="27"/>
    </location>
</feature>
<evidence type="ECO:0000256" key="8">
    <source>
        <dbReference type="SAM" id="Phobius"/>
    </source>
</evidence>
<keyword evidence="8" id="KW-1133">Transmembrane helix</keyword>
<dbReference type="Gene3D" id="3.10.50.40">
    <property type="match status" value="1"/>
</dbReference>
<comment type="caution">
    <text evidence="10">The sequence shown here is derived from an EMBL/GenBank/DDBJ whole genome shotgun (WGS) entry which is preliminary data.</text>
</comment>
<protein>
    <recommendedName>
        <fullName evidence="2">peptidylprolyl isomerase</fullName>
        <ecNumber evidence="2">5.2.1.8</ecNumber>
    </recommendedName>
</protein>
<dbReference type="Pfam" id="PF13624">
    <property type="entry name" value="SurA_N_3"/>
    <property type="match status" value="1"/>
</dbReference>
<dbReference type="PANTHER" id="PTHR47245">
    <property type="entry name" value="PEPTIDYLPROLYL ISOMERASE"/>
    <property type="match status" value="1"/>
</dbReference>
<evidence type="ECO:0000256" key="6">
    <source>
        <dbReference type="PROSITE-ProRule" id="PRU00278"/>
    </source>
</evidence>
<keyword evidence="5 6" id="KW-0413">Isomerase</keyword>
<dbReference type="GO" id="GO:0003755">
    <property type="term" value="F:peptidyl-prolyl cis-trans isomerase activity"/>
    <property type="evidence" value="ECO:0007669"/>
    <property type="project" value="UniProtKB-EC"/>
</dbReference>
<dbReference type="InterPro" id="IPR027304">
    <property type="entry name" value="Trigger_fact/SurA_dom_sf"/>
</dbReference>
<dbReference type="InterPro" id="IPR000297">
    <property type="entry name" value="PPIase_PpiC"/>
</dbReference>
<evidence type="ECO:0000256" key="4">
    <source>
        <dbReference type="ARBA" id="ARBA00023110"/>
    </source>
</evidence>
<dbReference type="PROSITE" id="PS01096">
    <property type="entry name" value="PPIC_PPIASE_1"/>
    <property type="match status" value="1"/>
</dbReference>
<dbReference type="Proteomes" id="UP001493487">
    <property type="component" value="Unassembled WGS sequence"/>
</dbReference>
<dbReference type="InterPro" id="IPR046357">
    <property type="entry name" value="PPIase_dom_sf"/>
</dbReference>
<dbReference type="PROSITE" id="PS50198">
    <property type="entry name" value="PPIC_PPIASE_2"/>
    <property type="match status" value="1"/>
</dbReference>
<proteinExistence type="predicted"/>
<reference evidence="10 11" key="1">
    <citation type="journal article" date="2023" name="Genome Announc.">
        <title>Pan-Genome Analyses of the Genus Cohnella and Proposal of the Novel Species Cohnella silvisoli sp. nov., Isolated from Forest Soil.</title>
        <authorList>
            <person name="Wang C."/>
            <person name="Mao L."/>
            <person name="Bao G."/>
            <person name="Zhu H."/>
        </authorList>
    </citation>
    <scope>NUCLEOTIDE SEQUENCE [LARGE SCALE GENOMIC DNA]</scope>
    <source>
        <strain evidence="10 11">NL03-T5-1</strain>
    </source>
</reference>
<dbReference type="Gene3D" id="1.10.4030.10">
    <property type="entry name" value="Porin chaperone SurA, peptide-binding domain"/>
    <property type="match status" value="1"/>
</dbReference>
<organism evidence="10 11">
    <name type="scientific">Cohnella silvisoli</name>
    <dbReference type="NCBI Taxonomy" id="2873699"/>
    <lineage>
        <taxon>Bacteria</taxon>
        <taxon>Bacillati</taxon>
        <taxon>Bacillota</taxon>
        <taxon>Bacilli</taxon>
        <taxon>Bacillales</taxon>
        <taxon>Paenibacillaceae</taxon>
        <taxon>Cohnella</taxon>
    </lineage>
</organism>
<feature type="region of interest" description="Disordered" evidence="7">
    <location>
        <begin position="371"/>
        <end position="393"/>
    </location>
</feature>
<evidence type="ECO:0000313" key="11">
    <source>
        <dbReference type="Proteomes" id="UP001493487"/>
    </source>
</evidence>
<evidence type="ECO:0000256" key="7">
    <source>
        <dbReference type="SAM" id="MobiDB-lite"/>
    </source>
</evidence>
<feature type="region of interest" description="Disordered" evidence="7">
    <location>
        <begin position="1"/>
        <end position="27"/>
    </location>
</feature>
<feature type="compositionally biased region" description="Low complexity" evidence="7">
    <location>
        <begin position="380"/>
        <end position="393"/>
    </location>
</feature>
<dbReference type="SUPFAM" id="SSF54534">
    <property type="entry name" value="FKBP-like"/>
    <property type="match status" value="1"/>
</dbReference>
<keyword evidence="3" id="KW-0732">Signal</keyword>
<dbReference type="Pfam" id="PF13616">
    <property type="entry name" value="Rotamase_3"/>
    <property type="match status" value="1"/>
</dbReference>
<dbReference type="EC" id="5.2.1.8" evidence="2"/>
<keyword evidence="4 6" id="KW-0697">Rotamase</keyword>
<accession>A0ABV1KSG7</accession>
<feature type="transmembrane region" description="Helical" evidence="8">
    <location>
        <begin position="80"/>
        <end position="98"/>
    </location>
</feature>
<dbReference type="RefSeq" id="WP_232184176.1">
    <property type="nucleotide sequence ID" value="NZ_JAIOAP010000002.1"/>
</dbReference>
<evidence type="ECO:0000256" key="5">
    <source>
        <dbReference type="ARBA" id="ARBA00023235"/>
    </source>
</evidence>
<dbReference type="EMBL" id="JASKHM010000006">
    <property type="protein sequence ID" value="MEQ4483060.1"/>
    <property type="molecule type" value="Genomic_DNA"/>
</dbReference>
<evidence type="ECO:0000259" key="9">
    <source>
        <dbReference type="PROSITE" id="PS50198"/>
    </source>
</evidence>
<dbReference type="InterPro" id="IPR023058">
    <property type="entry name" value="PPIase_PpiC_CS"/>
</dbReference>
<evidence type="ECO:0000313" key="10">
    <source>
        <dbReference type="EMBL" id="MEQ4483060.1"/>
    </source>
</evidence>
<keyword evidence="8" id="KW-0472">Membrane</keyword>
<comment type="catalytic activity">
    <reaction evidence="1">
        <text>[protein]-peptidylproline (omega=180) = [protein]-peptidylproline (omega=0)</text>
        <dbReference type="Rhea" id="RHEA:16237"/>
        <dbReference type="Rhea" id="RHEA-COMP:10747"/>
        <dbReference type="Rhea" id="RHEA-COMP:10748"/>
        <dbReference type="ChEBI" id="CHEBI:83833"/>
        <dbReference type="ChEBI" id="CHEBI:83834"/>
        <dbReference type="EC" id="5.2.1.8"/>
    </reaction>
</comment>
<sequence length="393" mass="43492">MSERKENELNDNEQLTNEEIEKEINESEVVENDVFENEEIEKELDEQEQREVIAGVVPSGETTNYSTPPSAPARNTGAMIAPWVITAIAIIALVFVLVRNPSGGSLDEVVGKMDGITLKKSDMLAEMTKPMSNEQQSALVDNIAELKLIDSESEKAGIAVTDEDVKKEIENIKKANNITTDEDLTAALQQSGMTLESFKEKLKTQLKFKKLYEKQNPVTDNDLKTYFDKNKENFATTPKEVKASHILLKTKEEAEAVLTDLKAGKDFAMLAKEKSQDPGSKDNGGDLGFFPRGKMNTGFETAAFALAKGQMSEVVEAESGFHIIKVTDIKEAVIPAYDGLKDQVKEAFYNEKLQTEGQTWIEKMKKDKNYKNLLKKEPEPTASASPSASPAAK</sequence>
<keyword evidence="8" id="KW-0812">Transmembrane</keyword>
<feature type="domain" description="PpiC" evidence="9">
    <location>
        <begin position="238"/>
        <end position="328"/>
    </location>
</feature>
<gene>
    <name evidence="10" type="ORF">QJS35_11700</name>
</gene>